<dbReference type="EMBL" id="JANPWB010000006">
    <property type="protein sequence ID" value="KAJ1175947.1"/>
    <property type="molecule type" value="Genomic_DNA"/>
</dbReference>
<name>A0AAV7THA2_PLEWA</name>
<dbReference type="Proteomes" id="UP001066276">
    <property type="component" value="Chromosome 3_2"/>
</dbReference>
<protein>
    <submittedName>
        <fullName evidence="1">Uncharacterized protein</fullName>
    </submittedName>
</protein>
<dbReference type="AlphaFoldDB" id="A0AAV7THA2"/>
<proteinExistence type="predicted"/>
<sequence length="86" mass="8918">MMGEPAAAIGGAGKDRLQAVDDARLEPSLKGLKLTDRRGRGPDECSGSTYAGCFAPSEVAAAVKEEAVSLVVSGWQGLVEPSWADR</sequence>
<gene>
    <name evidence="1" type="ORF">NDU88_001232</name>
</gene>
<evidence type="ECO:0000313" key="2">
    <source>
        <dbReference type="Proteomes" id="UP001066276"/>
    </source>
</evidence>
<reference evidence="1" key="1">
    <citation type="journal article" date="2022" name="bioRxiv">
        <title>Sequencing and chromosome-scale assembly of the giantPleurodeles waltlgenome.</title>
        <authorList>
            <person name="Brown T."/>
            <person name="Elewa A."/>
            <person name="Iarovenko S."/>
            <person name="Subramanian E."/>
            <person name="Araus A.J."/>
            <person name="Petzold A."/>
            <person name="Susuki M."/>
            <person name="Suzuki K.-i.T."/>
            <person name="Hayashi T."/>
            <person name="Toyoda A."/>
            <person name="Oliveira C."/>
            <person name="Osipova E."/>
            <person name="Leigh N.D."/>
            <person name="Simon A."/>
            <person name="Yun M.H."/>
        </authorList>
    </citation>
    <scope>NUCLEOTIDE SEQUENCE</scope>
    <source>
        <strain evidence="1">20211129_DDA</strain>
        <tissue evidence="1">Liver</tissue>
    </source>
</reference>
<keyword evidence="2" id="KW-1185">Reference proteome</keyword>
<comment type="caution">
    <text evidence="1">The sequence shown here is derived from an EMBL/GenBank/DDBJ whole genome shotgun (WGS) entry which is preliminary data.</text>
</comment>
<evidence type="ECO:0000313" key="1">
    <source>
        <dbReference type="EMBL" id="KAJ1175947.1"/>
    </source>
</evidence>
<organism evidence="1 2">
    <name type="scientific">Pleurodeles waltl</name>
    <name type="common">Iberian ribbed newt</name>
    <dbReference type="NCBI Taxonomy" id="8319"/>
    <lineage>
        <taxon>Eukaryota</taxon>
        <taxon>Metazoa</taxon>
        <taxon>Chordata</taxon>
        <taxon>Craniata</taxon>
        <taxon>Vertebrata</taxon>
        <taxon>Euteleostomi</taxon>
        <taxon>Amphibia</taxon>
        <taxon>Batrachia</taxon>
        <taxon>Caudata</taxon>
        <taxon>Salamandroidea</taxon>
        <taxon>Salamandridae</taxon>
        <taxon>Pleurodelinae</taxon>
        <taxon>Pleurodeles</taxon>
    </lineage>
</organism>
<accession>A0AAV7THA2</accession>